<organism evidence="10 11">
    <name type="scientific">Tetrapyrgos nigripes</name>
    <dbReference type="NCBI Taxonomy" id="182062"/>
    <lineage>
        <taxon>Eukaryota</taxon>
        <taxon>Fungi</taxon>
        <taxon>Dikarya</taxon>
        <taxon>Basidiomycota</taxon>
        <taxon>Agaricomycotina</taxon>
        <taxon>Agaricomycetes</taxon>
        <taxon>Agaricomycetidae</taxon>
        <taxon>Agaricales</taxon>
        <taxon>Marasmiineae</taxon>
        <taxon>Marasmiaceae</taxon>
        <taxon>Tetrapyrgos</taxon>
    </lineage>
</organism>
<feature type="compositionally biased region" description="Basic and acidic residues" evidence="7">
    <location>
        <begin position="52"/>
        <end position="61"/>
    </location>
</feature>
<reference evidence="10 11" key="1">
    <citation type="journal article" date="2020" name="ISME J.">
        <title>Uncovering the hidden diversity of litter-decomposition mechanisms in mushroom-forming fungi.</title>
        <authorList>
            <person name="Floudas D."/>
            <person name="Bentzer J."/>
            <person name="Ahren D."/>
            <person name="Johansson T."/>
            <person name="Persson P."/>
            <person name="Tunlid A."/>
        </authorList>
    </citation>
    <scope>NUCLEOTIDE SEQUENCE [LARGE SCALE GENOMIC DNA]</scope>
    <source>
        <strain evidence="10 11">CBS 291.85</strain>
    </source>
</reference>
<name>A0A8H5LGF4_9AGAR</name>
<accession>A0A8H5LGF4</accession>
<evidence type="ECO:0000256" key="2">
    <source>
        <dbReference type="ARBA" id="ARBA00022741"/>
    </source>
</evidence>
<evidence type="ECO:0000259" key="9">
    <source>
        <dbReference type="PROSITE" id="PS51194"/>
    </source>
</evidence>
<keyword evidence="5" id="KW-0067">ATP-binding</keyword>
<dbReference type="PANTHER" id="PTHR47960">
    <property type="entry name" value="DEAD-BOX ATP-DEPENDENT RNA HELICASE 50"/>
    <property type="match status" value="1"/>
</dbReference>
<dbReference type="SMART" id="SM00487">
    <property type="entry name" value="DEXDc"/>
    <property type="match status" value="1"/>
</dbReference>
<feature type="region of interest" description="Disordered" evidence="7">
    <location>
        <begin position="548"/>
        <end position="590"/>
    </location>
</feature>
<dbReference type="Pfam" id="PF00270">
    <property type="entry name" value="DEAD"/>
    <property type="match status" value="1"/>
</dbReference>
<dbReference type="GO" id="GO:0003724">
    <property type="term" value="F:RNA helicase activity"/>
    <property type="evidence" value="ECO:0007669"/>
    <property type="project" value="UniProtKB-EC"/>
</dbReference>
<dbReference type="AlphaFoldDB" id="A0A8H5LGF4"/>
<dbReference type="OrthoDB" id="10256233at2759"/>
<proteinExistence type="predicted"/>
<dbReference type="EMBL" id="JAACJM010000055">
    <property type="protein sequence ID" value="KAF5356453.1"/>
    <property type="molecule type" value="Genomic_DNA"/>
</dbReference>
<feature type="compositionally biased region" description="Basic and acidic residues" evidence="7">
    <location>
        <begin position="548"/>
        <end position="570"/>
    </location>
</feature>
<evidence type="ECO:0000313" key="11">
    <source>
        <dbReference type="Proteomes" id="UP000559256"/>
    </source>
</evidence>
<feature type="region of interest" description="Disordered" evidence="7">
    <location>
        <begin position="1"/>
        <end position="125"/>
    </location>
</feature>
<dbReference type="PROSITE" id="PS51194">
    <property type="entry name" value="HELICASE_CTER"/>
    <property type="match status" value="1"/>
</dbReference>
<sequence>MDPKQSQKKRQSQSLFAEKTAAENDSDWKWRRSRWGREINATLEEEGPASRARSDGKKYSQKDGQASWRRSDEERKHSNGKKKYPQSSSSGNALADQTRSTAQSAGSSKSEGSKSMKNSSSSPFTSPPLLPGILRCLLAVLGPKATPSEVQALSLQHILSSQSPPSSSRQWKQFLLASETGSGKSIAYLLPVLQSLKETEGSFRASSHPHAQRKENPRALILAPTHELSRQLSSFAKDLLHEDKLKVVCASQANNRTRSSEKSIKGSASNMKKAFDPDLPHSGAMEFDVKSAALTARQADVFVGTPMKILDLVKGRGWDRVEAGEDTELQLLDENGEKRKWRRGRDKVIVSGPNNRWRAEPEMGLSNVEWVVVDEADVLFDPDFQETTRLLLSEISAARGHPVELTLEPSLSAFTPSETETVDKTVNAIKYPFNLILTSATIPNSLSNYLERYHPSMQRLVSSNVHRLPSTLQTEYVAWSGGNKHADVEKRIRQVWGEDSVGPAGLGGMPKLSKILIFCNKGTRVEALGEYLEEKGIKNVWLTSKADNRSKGSNKHLEGFLKPRPGRADEMVEEEREADIEGSNDPKQTPHVMITTSLLSRGLDFSPDLKNVFIMDEPRNLIDFLHRAGRSARAGARGRVVVFGKYEGRGSSRAREVRDRVAQLGR</sequence>
<feature type="compositionally biased region" description="Basic and acidic residues" evidence="7">
    <location>
        <begin position="20"/>
        <end position="30"/>
    </location>
</feature>
<gene>
    <name evidence="10" type="ORF">D9758_009514</name>
</gene>
<dbReference type="Pfam" id="PF00271">
    <property type="entry name" value="Helicase_C"/>
    <property type="match status" value="1"/>
</dbReference>
<dbReference type="InterPro" id="IPR011545">
    <property type="entry name" value="DEAD/DEAH_box_helicase_dom"/>
</dbReference>
<evidence type="ECO:0000256" key="6">
    <source>
        <dbReference type="ARBA" id="ARBA00047984"/>
    </source>
</evidence>
<dbReference type="EC" id="3.6.4.13" evidence="1"/>
<dbReference type="InterPro" id="IPR001650">
    <property type="entry name" value="Helicase_C-like"/>
</dbReference>
<evidence type="ECO:0000256" key="4">
    <source>
        <dbReference type="ARBA" id="ARBA00022806"/>
    </source>
</evidence>
<evidence type="ECO:0000256" key="3">
    <source>
        <dbReference type="ARBA" id="ARBA00022801"/>
    </source>
</evidence>
<evidence type="ECO:0000259" key="8">
    <source>
        <dbReference type="PROSITE" id="PS51192"/>
    </source>
</evidence>
<dbReference type="PROSITE" id="PS51192">
    <property type="entry name" value="HELICASE_ATP_BIND_1"/>
    <property type="match status" value="1"/>
</dbReference>
<comment type="caution">
    <text evidence="10">The sequence shown here is derived from an EMBL/GenBank/DDBJ whole genome shotgun (WGS) entry which is preliminary data.</text>
</comment>
<evidence type="ECO:0000256" key="5">
    <source>
        <dbReference type="ARBA" id="ARBA00022840"/>
    </source>
</evidence>
<dbReference type="InterPro" id="IPR027417">
    <property type="entry name" value="P-loop_NTPase"/>
</dbReference>
<dbReference type="GO" id="GO:0003676">
    <property type="term" value="F:nucleic acid binding"/>
    <property type="evidence" value="ECO:0007669"/>
    <property type="project" value="InterPro"/>
</dbReference>
<dbReference type="Gene3D" id="3.40.50.300">
    <property type="entry name" value="P-loop containing nucleotide triphosphate hydrolases"/>
    <property type="match status" value="2"/>
</dbReference>
<dbReference type="GO" id="GO:0016787">
    <property type="term" value="F:hydrolase activity"/>
    <property type="evidence" value="ECO:0007669"/>
    <property type="project" value="UniProtKB-KW"/>
</dbReference>
<feature type="domain" description="Helicase C-terminal" evidence="9">
    <location>
        <begin position="487"/>
        <end position="666"/>
    </location>
</feature>
<feature type="compositionally biased region" description="Polar residues" evidence="7">
    <location>
        <begin position="85"/>
        <end position="103"/>
    </location>
</feature>
<dbReference type="Proteomes" id="UP000559256">
    <property type="component" value="Unassembled WGS sequence"/>
</dbReference>
<dbReference type="SUPFAM" id="SSF52540">
    <property type="entry name" value="P-loop containing nucleoside triphosphate hydrolases"/>
    <property type="match status" value="1"/>
</dbReference>
<keyword evidence="2" id="KW-0547">Nucleotide-binding</keyword>
<evidence type="ECO:0000256" key="1">
    <source>
        <dbReference type="ARBA" id="ARBA00012552"/>
    </source>
</evidence>
<dbReference type="InterPro" id="IPR014001">
    <property type="entry name" value="Helicase_ATP-bd"/>
</dbReference>
<evidence type="ECO:0000313" key="10">
    <source>
        <dbReference type="EMBL" id="KAF5356453.1"/>
    </source>
</evidence>
<protein>
    <recommendedName>
        <fullName evidence="1">RNA helicase</fullName>
        <ecNumber evidence="1">3.6.4.13</ecNumber>
    </recommendedName>
</protein>
<dbReference type="SMART" id="SM00490">
    <property type="entry name" value="HELICc"/>
    <property type="match status" value="1"/>
</dbReference>
<dbReference type="GO" id="GO:0005524">
    <property type="term" value="F:ATP binding"/>
    <property type="evidence" value="ECO:0007669"/>
    <property type="project" value="UniProtKB-KW"/>
</dbReference>
<keyword evidence="11" id="KW-1185">Reference proteome</keyword>
<feature type="compositionally biased region" description="Basic residues" evidence="7">
    <location>
        <begin position="1"/>
        <end position="11"/>
    </location>
</feature>
<keyword evidence="4" id="KW-0347">Helicase</keyword>
<feature type="compositionally biased region" description="Low complexity" evidence="7">
    <location>
        <begin position="104"/>
        <end position="124"/>
    </location>
</feature>
<comment type="catalytic activity">
    <reaction evidence="6">
        <text>ATP + H2O = ADP + phosphate + H(+)</text>
        <dbReference type="Rhea" id="RHEA:13065"/>
        <dbReference type="ChEBI" id="CHEBI:15377"/>
        <dbReference type="ChEBI" id="CHEBI:15378"/>
        <dbReference type="ChEBI" id="CHEBI:30616"/>
        <dbReference type="ChEBI" id="CHEBI:43474"/>
        <dbReference type="ChEBI" id="CHEBI:456216"/>
        <dbReference type="EC" id="3.6.4.13"/>
    </reaction>
</comment>
<feature type="compositionally biased region" description="Acidic residues" evidence="7">
    <location>
        <begin position="571"/>
        <end position="582"/>
    </location>
</feature>
<keyword evidence="3" id="KW-0378">Hydrolase</keyword>
<evidence type="ECO:0000256" key="7">
    <source>
        <dbReference type="SAM" id="MobiDB-lite"/>
    </source>
</evidence>
<feature type="domain" description="Helicase ATP-binding" evidence="8">
    <location>
        <begin position="165"/>
        <end position="460"/>
    </location>
</feature>